<keyword evidence="2" id="KW-0949">S-adenosyl-L-methionine</keyword>
<evidence type="ECO:0000256" key="10">
    <source>
        <dbReference type="ARBA" id="ARBA00023317"/>
    </source>
</evidence>
<accession>A0A5B8LL23</accession>
<dbReference type="PANTHER" id="PTHR33866">
    <property type="entry name" value="S-ADENOSYLMETHIONINE DECARBOXYLASE PROENZYME"/>
    <property type="match status" value="1"/>
</dbReference>
<keyword evidence="12" id="KW-1185">Reference proteome</keyword>
<dbReference type="InterPro" id="IPR016067">
    <property type="entry name" value="S-AdoMet_deCO2ase_core"/>
</dbReference>
<evidence type="ECO:0000256" key="9">
    <source>
        <dbReference type="ARBA" id="ARBA00023270"/>
    </source>
</evidence>
<sequence length="121" mass="12948">MDFTGTHLLADLFECDHLADEARIEAALRASVVASGATLLALHVHGFGTDQGVTGVALLAESHISIHSWPERGYAAVDMFLCGQKHDLDAGLRALSTALNARRVEERRFARGFGVVPPIAV</sequence>
<dbReference type="InterPro" id="IPR042286">
    <property type="entry name" value="AdoMetDC_C"/>
</dbReference>
<evidence type="ECO:0000256" key="5">
    <source>
        <dbReference type="ARBA" id="ARBA00023066"/>
    </source>
</evidence>
<keyword evidence="3" id="KW-0210">Decarboxylase</keyword>
<protein>
    <submittedName>
        <fullName evidence="11">Adenosylmethionine decarboxylase</fullName>
        <ecNumber evidence="11">4.1.1.50</ecNumber>
    </submittedName>
</protein>
<reference evidence="11 12" key="1">
    <citation type="submission" date="2019-07" db="EMBL/GenBank/DDBJ databases">
        <title>Full genome sequence of Sphingomonas sp. 4R-6-7(HKS19).</title>
        <authorList>
            <person name="Im W.-T."/>
        </authorList>
    </citation>
    <scope>NUCLEOTIDE SEQUENCE [LARGE SCALE GENOMIC DNA]</scope>
    <source>
        <strain evidence="11 12">HKS19</strain>
    </source>
</reference>
<organism evidence="11 12">
    <name type="scientific">Sphingomonas panacisoli</name>
    <dbReference type="NCBI Taxonomy" id="1813879"/>
    <lineage>
        <taxon>Bacteria</taxon>
        <taxon>Pseudomonadati</taxon>
        <taxon>Pseudomonadota</taxon>
        <taxon>Alphaproteobacteria</taxon>
        <taxon>Sphingomonadales</taxon>
        <taxon>Sphingomonadaceae</taxon>
        <taxon>Sphingomonas</taxon>
    </lineage>
</organism>
<evidence type="ECO:0000256" key="7">
    <source>
        <dbReference type="ARBA" id="ARBA00023145"/>
    </source>
</evidence>
<dbReference type="SUPFAM" id="SSF56276">
    <property type="entry name" value="S-adenosylmethionine decarboxylase"/>
    <property type="match status" value="1"/>
</dbReference>
<evidence type="ECO:0000256" key="3">
    <source>
        <dbReference type="ARBA" id="ARBA00022793"/>
    </source>
</evidence>
<dbReference type="NCBIfam" id="TIGR03330">
    <property type="entry name" value="SAM_DCase_Bsu"/>
    <property type="match status" value="1"/>
</dbReference>
<evidence type="ECO:0000256" key="8">
    <source>
        <dbReference type="ARBA" id="ARBA00023239"/>
    </source>
</evidence>
<dbReference type="GO" id="GO:0004014">
    <property type="term" value="F:adenosylmethionine decarboxylase activity"/>
    <property type="evidence" value="ECO:0007669"/>
    <property type="project" value="UniProtKB-EC"/>
</dbReference>
<dbReference type="GO" id="GO:0008295">
    <property type="term" value="P:spermidine biosynthetic process"/>
    <property type="evidence" value="ECO:0007669"/>
    <property type="project" value="UniProtKB-KW"/>
</dbReference>
<comment type="cofactor">
    <cofactor evidence="1">
        <name>pyruvate</name>
        <dbReference type="ChEBI" id="CHEBI:15361"/>
    </cofactor>
</comment>
<dbReference type="KEGG" id="spai:FPZ24_13010"/>
<dbReference type="Gene3D" id="3.30.160.750">
    <property type="match status" value="1"/>
</dbReference>
<dbReference type="Gene3D" id="3.30.360.110">
    <property type="entry name" value="S-adenosylmethionine decarboxylase domain"/>
    <property type="match status" value="1"/>
</dbReference>
<dbReference type="EMBL" id="CP042306">
    <property type="protein sequence ID" value="QDZ08282.1"/>
    <property type="molecule type" value="Genomic_DNA"/>
</dbReference>
<dbReference type="RefSeq" id="WP_146572650.1">
    <property type="nucleotide sequence ID" value="NZ_CP042306.1"/>
</dbReference>
<dbReference type="AlphaFoldDB" id="A0A5B8LL23"/>
<dbReference type="InterPro" id="IPR042284">
    <property type="entry name" value="AdoMetDC_N"/>
</dbReference>
<keyword evidence="6" id="KW-0620">Polyamine biosynthesis</keyword>
<name>A0A5B8LL23_9SPHN</name>
<evidence type="ECO:0000313" key="11">
    <source>
        <dbReference type="EMBL" id="QDZ08282.1"/>
    </source>
</evidence>
<evidence type="ECO:0000256" key="2">
    <source>
        <dbReference type="ARBA" id="ARBA00022691"/>
    </source>
</evidence>
<evidence type="ECO:0000256" key="4">
    <source>
        <dbReference type="ARBA" id="ARBA00022813"/>
    </source>
</evidence>
<dbReference type="GO" id="GO:0005829">
    <property type="term" value="C:cytosol"/>
    <property type="evidence" value="ECO:0007669"/>
    <property type="project" value="TreeGrafter"/>
</dbReference>
<dbReference type="Proteomes" id="UP000315673">
    <property type="component" value="Chromosome"/>
</dbReference>
<dbReference type="EC" id="4.1.1.50" evidence="11"/>
<keyword evidence="10" id="KW-0670">Pyruvate</keyword>
<dbReference type="OrthoDB" id="9793120at2"/>
<keyword evidence="5" id="KW-0745">Spermidine biosynthesis</keyword>
<dbReference type="InterPro" id="IPR017716">
    <property type="entry name" value="S-AdoMet_deCOase_pro-enz"/>
</dbReference>
<keyword evidence="9" id="KW-0704">Schiff base</keyword>
<dbReference type="InterPro" id="IPR003826">
    <property type="entry name" value="AdoMetDC_fam_prok"/>
</dbReference>
<keyword evidence="8 11" id="KW-0456">Lyase</keyword>
<dbReference type="Pfam" id="PF02675">
    <property type="entry name" value="AdoMet_dc"/>
    <property type="match status" value="1"/>
</dbReference>
<evidence type="ECO:0000313" key="12">
    <source>
        <dbReference type="Proteomes" id="UP000315673"/>
    </source>
</evidence>
<dbReference type="PANTHER" id="PTHR33866:SF2">
    <property type="entry name" value="S-ADENOSYLMETHIONINE DECARBOXYLASE PROENZYME"/>
    <property type="match status" value="1"/>
</dbReference>
<proteinExistence type="predicted"/>
<evidence type="ECO:0000256" key="6">
    <source>
        <dbReference type="ARBA" id="ARBA00023115"/>
    </source>
</evidence>
<evidence type="ECO:0000256" key="1">
    <source>
        <dbReference type="ARBA" id="ARBA00001928"/>
    </source>
</evidence>
<keyword evidence="7" id="KW-0865">Zymogen</keyword>
<keyword evidence="4" id="KW-0068">Autocatalytic cleavage</keyword>
<gene>
    <name evidence="11" type="primary">speD</name>
    <name evidence="11" type="ORF">FPZ24_13010</name>
</gene>